<protein>
    <recommendedName>
        <fullName evidence="4">Probable protein-export membrane protein SecG</fullName>
    </recommendedName>
    <alternativeName>
        <fullName evidence="3">Probable protein-export membrane protein secG</fullName>
    </alternativeName>
</protein>
<accession>A0A9C7EVZ9</accession>
<keyword evidence="9" id="KW-0811">Translocation</keyword>
<evidence type="ECO:0000256" key="3">
    <source>
        <dbReference type="ARBA" id="ARBA00013657"/>
    </source>
</evidence>
<proteinExistence type="inferred from homology"/>
<keyword evidence="10 12" id="KW-0472">Membrane</keyword>
<dbReference type="InterPro" id="IPR004692">
    <property type="entry name" value="SecG"/>
</dbReference>
<evidence type="ECO:0000256" key="8">
    <source>
        <dbReference type="ARBA" id="ARBA00022989"/>
    </source>
</evidence>
<keyword evidence="5" id="KW-0813">Transport</keyword>
<keyword evidence="8 12" id="KW-1133">Transmembrane helix</keyword>
<geneLocation type="chloroplast" evidence="13"/>
<evidence type="ECO:0000256" key="9">
    <source>
        <dbReference type="ARBA" id="ARBA00023010"/>
    </source>
</evidence>
<keyword evidence="13" id="KW-0150">Chloroplast</keyword>
<evidence type="ECO:0000256" key="7">
    <source>
        <dbReference type="ARBA" id="ARBA00022927"/>
    </source>
</evidence>
<comment type="similarity">
    <text evidence="2">Belongs to the SecG family.</text>
</comment>
<evidence type="ECO:0000256" key="6">
    <source>
        <dbReference type="ARBA" id="ARBA00022692"/>
    </source>
</evidence>
<evidence type="ECO:0000256" key="5">
    <source>
        <dbReference type="ARBA" id="ARBA00022448"/>
    </source>
</evidence>
<dbReference type="Pfam" id="PF03840">
    <property type="entry name" value="SecG"/>
    <property type="match status" value="1"/>
</dbReference>
<evidence type="ECO:0000256" key="4">
    <source>
        <dbReference type="ARBA" id="ARBA00015435"/>
    </source>
</evidence>
<comment type="function">
    <text evidence="11">Involved in protein export. Participates in an early event of protein translocation across the chloroplast thylakoid membrane.</text>
</comment>
<dbReference type="EMBL" id="AP025529">
    <property type="protein sequence ID" value="BDE17540.1"/>
    <property type="molecule type" value="Genomic_DNA"/>
</dbReference>
<reference evidence="13" key="1">
    <citation type="journal article" date="2022" name="Proc. Natl. Acad. Sci. U.S.A.">
        <title>Life cycle and functional genomics of the unicellular red alga Galdieria for elucidating algal and plant evolution and industrial use.</title>
        <authorList>
            <person name="Hirooka S."/>
            <person name="Itabashi T."/>
            <person name="Ichinose T.M."/>
            <person name="Onuma R."/>
            <person name="Fujiwara T."/>
            <person name="Yamashita S."/>
            <person name="Jong L.W."/>
            <person name="Tomita R."/>
            <person name="Iwane A.H."/>
            <person name="Miyagishima S.Y."/>
        </authorList>
    </citation>
    <scope>NUCLEOTIDE SEQUENCE</scope>
    <source>
        <strain evidence="13">NBRC 102759</strain>
    </source>
</reference>
<dbReference type="GO" id="GO:0009306">
    <property type="term" value="P:protein secretion"/>
    <property type="evidence" value="ECO:0007669"/>
    <property type="project" value="InterPro"/>
</dbReference>
<evidence type="ECO:0000256" key="10">
    <source>
        <dbReference type="ARBA" id="ARBA00023136"/>
    </source>
</evidence>
<keyword evidence="6 12" id="KW-0812">Transmembrane</keyword>
<comment type="subcellular location">
    <subcellularLocation>
        <location evidence="1">Membrane</location>
        <topology evidence="1">Multi-pass membrane protein</topology>
    </subcellularLocation>
</comment>
<evidence type="ECO:0000256" key="11">
    <source>
        <dbReference type="ARBA" id="ARBA00025638"/>
    </source>
</evidence>
<feature type="transmembrane region" description="Helical" evidence="12">
    <location>
        <begin position="50"/>
        <end position="69"/>
    </location>
</feature>
<dbReference type="GO" id="GO:0016020">
    <property type="term" value="C:membrane"/>
    <property type="evidence" value="ECO:0007669"/>
    <property type="project" value="UniProtKB-SubCell"/>
</dbReference>
<organism evidence="13 14">
    <name type="scientific">Galdieria partita</name>
    <dbReference type="NCBI Taxonomy" id="83374"/>
    <lineage>
        <taxon>Eukaryota</taxon>
        <taxon>Rhodophyta</taxon>
        <taxon>Bangiophyceae</taxon>
        <taxon>Galdieriales</taxon>
        <taxon>Galdieriaceae</taxon>
        <taxon>Galdieria</taxon>
    </lineage>
</organism>
<gene>
    <name evidence="13" type="primary">secG</name>
    <name evidence="13" type="ORF">GpartN1_CHLp034</name>
</gene>
<evidence type="ECO:0000256" key="1">
    <source>
        <dbReference type="ARBA" id="ARBA00004141"/>
    </source>
</evidence>
<evidence type="ECO:0000256" key="12">
    <source>
        <dbReference type="SAM" id="Phobius"/>
    </source>
</evidence>
<dbReference type="AlphaFoldDB" id="A0A9C7EVZ9"/>
<evidence type="ECO:0000313" key="14">
    <source>
        <dbReference type="Proteomes" id="UP001061958"/>
    </source>
</evidence>
<evidence type="ECO:0000313" key="13">
    <source>
        <dbReference type="EMBL" id="BDE17540.1"/>
    </source>
</evidence>
<keyword evidence="14" id="KW-1185">Reference proteome</keyword>
<name>A0A9C7EVZ9_9RHOD</name>
<dbReference type="Proteomes" id="UP001061958">
    <property type="component" value="Chloroplast Pltd"/>
</dbReference>
<sequence>MILMKIKGILLVILLCSSILLMIIILISNPKANALGLGSTIPAQRTLDRLTWNLIIIFFLMTALISHMTKFSY</sequence>
<keyword evidence="13" id="KW-0934">Plastid</keyword>
<evidence type="ECO:0000256" key="2">
    <source>
        <dbReference type="ARBA" id="ARBA00008445"/>
    </source>
</evidence>
<keyword evidence="7" id="KW-0653">Protein transport</keyword>
<dbReference type="GO" id="GO:0015450">
    <property type="term" value="F:protein-transporting ATPase activity"/>
    <property type="evidence" value="ECO:0007669"/>
    <property type="project" value="InterPro"/>
</dbReference>